<evidence type="ECO:0000259" key="1">
    <source>
        <dbReference type="Pfam" id="PF13590"/>
    </source>
</evidence>
<evidence type="ECO:0000313" key="3">
    <source>
        <dbReference type="Proteomes" id="UP000708576"/>
    </source>
</evidence>
<dbReference type="InterPro" id="IPR025411">
    <property type="entry name" value="DUF4136"/>
</dbReference>
<comment type="caution">
    <text evidence="2">The sequence shown here is derived from an EMBL/GenBank/DDBJ whole genome shotgun (WGS) entry which is preliminary data.</text>
</comment>
<evidence type="ECO:0000313" key="2">
    <source>
        <dbReference type="EMBL" id="MBS2100570.1"/>
    </source>
</evidence>
<dbReference type="Proteomes" id="UP000708576">
    <property type="component" value="Unassembled WGS sequence"/>
</dbReference>
<dbReference type="Gene3D" id="3.30.160.670">
    <property type="match status" value="1"/>
</dbReference>
<protein>
    <submittedName>
        <fullName evidence="2">DUF4136 domain-containing protein</fullName>
    </submittedName>
</protein>
<name>A0ABS5K0D1_9BACT</name>
<dbReference type="PROSITE" id="PS51257">
    <property type="entry name" value="PROKAR_LIPOPROTEIN"/>
    <property type="match status" value="1"/>
</dbReference>
<reference evidence="2 3" key="1">
    <citation type="journal article" date="2015" name="Int. J. Syst. Evol. Microbiol.">
        <title>Carboxylicivirga linearis sp. nov., isolated from a sea cucumber culture pond.</title>
        <authorList>
            <person name="Wang F.Q."/>
            <person name="Zhou Y.X."/>
            <person name="Lin X.Z."/>
            <person name="Chen G.J."/>
            <person name="Du Z.J."/>
        </authorList>
    </citation>
    <scope>NUCLEOTIDE SEQUENCE [LARGE SCALE GENOMIC DNA]</scope>
    <source>
        <strain evidence="2 3">FB218</strain>
    </source>
</reference>
<dbReference type="RefSeq" id="WP_212218677.1">
    <property type="nucleotide sequence ID" value="NZ_JAGUCO010000025.1"/>
</dbReference>
<organism evidence="2 3">
    <name type="scientific">Carboxylicivirga linearis</name>
    <dbReference type="NCBI Taxonomy" id="1628157"/>
    <lineage>
        <taxon>Bacteria</taxon>
        <taxon>Pseudomonadati</taxon>
        <taxon>Bacteroidota</taxon>
        <taxon>Bacteroidia</taxon>
        <taxon>Marinilabiliales</taxon>
        <taxon>Marinilabiliaceae</taxon>
        <taxon>Carboxylicivirga</taxon>
    </lineage>
</organism>
<dbReference type="EMBL" id="JAGUCO010000025">
    <property type="protein sequence ID" value="MBS2100570.1"/>
    <property type="molecule type" value="Genomic_DNA"/>
</dbReference>
<dbReference type="Pfam" id="PF13590">
    <property type="entry name" value="DUF4136"/>
    <property type="match status" value="1"/>
</dbReference>
<gene>
    <name evidence="2" type="ORF">KEM10_19955</name>
</gene>
<proteinExistence type="predicted"/>
<sequence length="181" mass="20732">MNLKNLLLALTTILILSGCSSTKVISNADHTVDFSSYQSFLIMERLESEKIKPEAKKYIGKVIAEELKERGLKQNLSPDIIVKVMIISKEKQTALITRNNDFYWGSEYYPYGWGIGTNVNKVSYDTYTDGTMIIDVIDREKKQLIWQGISSDAFKGSTQKKQSKIKKMISNIFKEYPLEKK</sequence>
<keyword evidence="3" id="KW-1185">Reference proteome</keyword>
<accession>A0ABS5K0D1</accession>
<feature type="domain" description="DUF4136" evidence="1">
    <location>
        <begin position="26"/>
        <end position="177"/>
    </location>
</feature>